<dbReference type="SUPFAM" id="SSF55486">
    <property type="entry name" value="Metalloproteases ('zincins'), catalytic domain"/>
    <property type="match status" value="1"/>
</dbReference>
<sequence length="711" mass="80192" precursor="true">MLSKTQSFVSLVAALVAVSFAQLSLAAQEGDKDLSNNPLLTEWTGPYGGVPPWRSIDSNDFVPAFEKAIEMAKADIDAIAAQSEEPTFENTMVKLEKAGSALDRLESIFGVYTSNLNLGAIPDMEARIAPMMSQYGDWVTQHEGLFKRIETIFNSDEMKTLNVAQKRLVDDKYKTFVRRGAKLGIEDKAKLSKINTELASLFTRFSQNVLGDEGKLFTKVEESQIGGLPESVVDGMAANAKARDMEGYVINNTRSSMEPVLTYADDRSLREKVWTTYYSRGDNGDDRDNNAIIQAILKLRAQRALLLGYETHAHWRLEPQMAKTPEKTMELMLAVWPKAVARVKEEVADMQAVADREGADITIAPWDYRYYAEKVRKEKYDLDLNEVKPYMQMDKLREGMMWAAGEVYGFDFKPVENVPTFHPDVSVFEVLRDGKHVGLWYFDPFAREGKRSGAWMTAYRIQQNMGEFVTPIVSNNSNFVKGKEGEPVLISWDDAVTMFHEFGHALHGLCSQCEYKSQAGTSVARDYVEFPSQINEHWLMTPEILGKYAVHYETGEPMPAELVAKIEKAATFNQGFSTVEYLASALIDMKLHLAGNVTIDPDKFEKEELEKIGMPSEICMRHRTPQFNHIFADDGYSAGYYSYLWSDALTADAAEVFEEAGSYYDPKVSKSLYENVFSVGDTIDPAEGFRRFRGRDVDTKALLRKRGFPVE</sequence>
<dbReference type="FunFam" id="3.40.390.10:FF:000009">
    <property type="entry name" value="Oligopeptidase A"/>
    <property type="match status" value="1"/>
</dbReference>
<dbReference type="Gene3D" id="1.10.1370.10">
    <property type="entry name" value="Neurolysin, domain 3"/>
    <property type="match status" value="1"/>
</dbReference>
<dbReference type="PANTHER" id="PTHR43660">
    <property type="entry name" value="DIPEPTIDYL CARBOXYPEPTIDASE"/>
    <property type="match status" value="1"/>
</dbReference>
<evidence type="ECO:0000256" key="4">
    <source>
        <dbReference type="ARBA" id="ARBA00022801"/>
    </source>
</evidence>
<dbReference type="GO" id="GO:0006508">
    <property type="term" value="P:proteolysis"/>
    <property type="evidence" value="ECO:0007669"/>
    <property type="project" value="UniProtKB-KW"/>
</dbReference>
<dbReference type="CDD" id="cd06456">
    <property type="entry name" value="M3A_DCP"/>
    <property type="match status" value="1"/>
</dbReference>
<dbReference type="GO" id="GO:0046872">
    <property type="term" value="F:metal ion binding"/>
    <property type="evidence" value="ECO:0007669"/>
    <property type="project" value="UniProtKB-UniRule"/>
</dbReference>
<keyword evidence="5 7" id="KW-0862">Zinc</keyword>
<keyword evidence="11" id="KW-1185">Reference proteome</keyword>
<keyword evidence="3 7" id="KW-0479">Metal-binding</keyword>
<dbReference type="Pfam" id="PF01432">
    <property type="entry name" value="Peptidase_M3"/>
    <property type="match status" value="1"/>
</dbReference>
<dbReference type="EMBL" id="CP042912">
    <property type="protein sequence ID" value="QEG22676.1"/>
    <property type="molecule type" value="Genomic_DNA"/>
</dbReference>
<evidence type="ECO:0000256" key="3">
    <source>
        <dbReference type="ARBA" id="ARBA00022723"/>
    </source>
</evidence>
<feature type="chain" id="PRO_5022748685" evidence="8">
    <location>
        <begin position="27"/>
        <end position="711"/>
    </location>
</feature>
<keyword evidence="8" id="KW-0732">Signal</keyword>
<evidence type="ECO:0000256" key="8">
    <source>
        <dbReference type="SAM" id="SignalP"/>
    </source>
</evidence>
<dbReference type="KEGG" id="mff:MFFC18_25590"/>
<dbReference type="AlphaFoldDB" id="A0A5B9PDN1"/>
<dbReference type="InterPro" id="IPR024079">
    <property type="entry name" value="MetalloPept_cat_dom_sf"/>
</dbReference>
<evidence type="ECO:0000256" key="7">
    <source>
        <dbReference type="RuleBase" id="RU003435"/>
    </source>
</evidence>
<dbReference type="PANTHER" id="PTHR43660:SF1">
    <property type="entry name" value="DIPEPTIDYL CARBOXYPEPTIDASE"/>
    <property type="match status" value="1"/>
</dbReference>
<evidence type="ECO:0000313" key="11">
    <source>
        <dbReference type="Proteomes" id="UP000322214"/>
    </source>
</evidence>
<dbReference type="GO" id="GO:0004180">
    <property type="term" value="F:carboxypeptidase activity"/>
    <property type="evidence" value="ECO:0007669"/>
    <property type="project" value="UniProtKB-KW"/>
</dbReference>
<dbReference type="InterPro" id="IPR024077">
    <property type="entry name" value="Neurolysin/TOP_dom2"/>
</dbReference>
<name>A0A5B9PDN1_9BACT</name>
<evidence type="ECO:0000256" key="5">
    <source>
        <dbReference type="ARBA" id="ARBA00022833"/>
    </source>
</evidence>
<evidence type="ECO:0000256" key="1">
    <source>
        <dbReference type="ARBA" id="ARBA00006040"/>
    </source>
</evidence>
<dbReference type="InterPro" id="IPR034005">
    <property type="entry name" value="M3A_DCP"/>
</dbReference>
<proteinExistence type="inferred from homology"/>
<keyword evidence="2 7" id="KW-0645">Protease</keyword>
<dbReference type="GO" id="GO:0005829">
    <property type="term" value="C:cytosol"/>
    <property type="evidence" value="ECO:0007669"/>
    <property type="project" value="TreeGrafter"/>
</dbReference>
<dbReference type="EC" id="3.4.15.5" evidence="10"/>
<organism evidence="10 11">
    <name type="scientific">Mariniblastus fucicola</name>
    <dbReference type="NCBI Taxonomy" id="980251"/>
    <lineage>
        <taxon>Bacteria</taxon>
        <taxon>Pseudomonadati</taxon>
        <taxon>Planctomycetota</taxon>
        <taxon>Planctomycetia</taxon>
        <taxon>Pirellulales</taxon>
        <taxon>Pirellulaceae</taxon>
        <taxon>Mariniblastus</taxon>
    </lineage>
</organism>
<keyword evidence="10" id="KW-0121">Carboxypeptidase</keyword>
<dbReference type="GO" id="GO:0004222">
    <property type="term" value="F:metalloendopeptidase activity"/>
    <property type="evidence" value="ECO:0007669"/>
    <property type="project" value="InterPro"/>
</dbReference>
<comment type="cofactor">
    <cofactor evidence="7">
        <name>Zn(2+)</name>
        <dbReference type="ChEBI" id="CHEBI:29105"/>
    </cofactor>
    <text evidence="7">Binds 1 zinc ion.</text>
</comment>
<dbReference type="STRING" id="980251.GCA_001642875_02605"/>
<dbReference type="OrthoDB" id="9773538at2"/>
<dbReference type="Proteomes" id="UP000322214">
    <property type="component" value="Chromosome"/>
</dbReference>
<dbReference type="GO" id="GO:0008241">
    <property type="term" value="F:peptidyl-dipeptidase activity"/>
    <property type="evidence" value="ECO:0007669"/>
    <property type="project" value="UniProtKB-EC"/>
</dbReference>
<gene>
    <name evidence="10" type="primary">dcp</name>
    <name evidence="10" type="ORF">MFFC18_25590</name>
</gene>
<accession>A0A5B9PDN1</accession>
<feature type="signal peptide" evidence="8">
    <location>
        <begin position="1"/>
        <end position="26"/>
    </location>
</feature>
<keyword evidence="6 7" id="KW-0482">Metalloprotease</keyword>
<evidence type="ECO:0000259" key="9">
    <source>
        <dbReference type="Pfam" id="PF01432"/>
    </source>
</evidence>
<dbReference type="Gene3D" id="1.10.1370.40">
    <property type="match status" value="1"/>
</dbReference>
<dbReference type="RefSeq" id="WP_075085033.1">
    <property type="nucleotide sequence ID" value="NZ_CP042912.1"/>
</dbReference>
<feature type="domain" description="Peptidase M3A/M3B catalytic" evidence="9">
    <location>
        <begin position="260"/>
        <end position="707"/>
    </location>
</feature>
<protein>
    <submittedName>
        <fullName evidence="10">Peptidyl-dipeptidase dcp</fullName>
        <ecNumber evidence="10">3.4.15.5</ecNumber>
    </submittedName>
</protein>
<evidence type="ECO:0000256" key="2">
    <source>
        <dbReference type="ARBA" id="ARBA00022670"/>
    </source>
</evidence>
<keyword evidence="4 7" id="KW-0378">Hydrolase</keyword>
<evidence type="ECO:0000256" key="6">
    <source>
        <dbReference type="ARBA" id="ARBA00023049"/>
    </source>
</evidence>
<dbReference type="Gene3D" id="3.40.390.10">
    <property type="entry name" value="Collagenase (Catalytic Domain)"/>
    <property type="match status" value="1"/>
</dbReference>
<reference evidence="10 11" key="1">
    <citation type="submission" date="2019-08" db="EMBL/GenBank/DDBJ databases">
        <title>Deep-cultivation of Planctomycetes and their phenomic and genomic characterization uncovers novel biology.</title>
        <authorList>
            <person name="Wiegand S."/>
            <person name="Jogler M."/>
            <person name="Boedeker C."/>
            <person name="Pinto D."/>
            <person name="Vollmers J."/>
            <person name="Rivas-Marin E."/>
            <person name="Kohn T."/>
            <person name="Peeters S.H."/>
            <person name="Heuer A."/>
            <person name="Rast P."/>
            <person name="Oberbeckmann S."/>
            <person name="Bunk B."/>
            <person name="Jeske O."/>
            <person name="Meyerdierks A."/>
            <person name="Storesund J.E."/>
            <person name="Kallscheuer N."/>
            <person name="Luecker S."/>
            <person name="Lage O.M."/>
            <person name="Pohl T."/>
            <person name="Merkel B.J."/>
            <person name="Hornburger P."/>
            <person name="Mueller R.-W."/>
            <person name="Bruemmer F."/>
            <person name="Labrenz M."/>
            <person name="Spormann A.M."/>
            <person name="Op den Camp H."/>
            <person name="Overmann J."/>
            <person name="Amann R."/>
            <person name="Jetten M.S.M."/>
            <person name="Mascher T."/>
            <person name="Medema M.H."/>
            <person name="Devos D.P."/>
            <person name="Kaster A.-K."/>
            <person name="Ovreas L."/>
            <person name="Rohde M."/>
            <person name="Galperin M.Y."/>
            <person name="Jogler C."/>
        </authorList>
    </citation>
    <scope>NUCLEOTIDE SEQUENCE [LARGE SCALE GENOMIC DNA]</scope>
    <source>
        <strain evidence="10 11">FC18</strain>
    </source>
</reference>
<dbReference type="InterPro" id="IPR001567">
    <property type="entry name" value="Pept_M3A_M3B_dom"/>
</dbReference>
<comment type="similarity">
    <text evidence="1 7">Belongs to the peptidase M3 family.</text>
</comment>
<dbReference type="InterPro" id="IPR045090">
    <property type="entry name" value="Pept_M3A_M3B"/>
</dbReference>
<evidence type="ECO:0000313" key="10">
    <source>
        <dbReference type="EMBL" id="QEG22676.1"/>
    </source>
</evidence>